<dbReference type="NCBIfam" id="TIGR03132">
    <property type="entry name" value="malonate_mdcB"/>
    <property type="match status" value="1"/>
</dbReference>
<comment type="caution">
    <text evidence="9">The sequence shown here is derived from an EMBL/GenBank/DDBJ whole genome shotgun (WGS) entry which is preliminary data.</text>
</comment>
<proteinExistence type="inferred from homology"/>
<dbReference type="AlphaFoldDB" id="K8WSL1"/>
<keyword evidence="10" id="KW-1185">Reference proteome</keyword>
<dbReference type="PANTHER" id="PTHR30201:SF2">
    <property type="entry name" value="2-(5''-TRIPHOSPHORIBOSYL)-3'-DEPHOSPHOCOENZYME-A SYNTHASE"/>
    <property type="match status" value="1"/>
</dbReference>
<accession>K8WSL1</accession>
<dbReference type="GO" id="GO:0051191">
    <property type="term" value="P:prosthetic group biosynthetic process"/>
    <property type="evidence" value="ECO:0007669"/>
    <property type="project" value="TreeGrafter"/>
</dbReference>
<evidence type="ECO:0000256" key="5">
    <source>
        <dbReference type="ARBA" id="ARBA00022679"/>
    </source>
</evidence>
<keyword evidence="5 8" id="KW-0808">Transferase</keyword>
<reference evidence="9 10" key="1">
    <citation type="journal article" date="2012" name="BMC Genomics">
        <title>Comparative genomics of bacteria in the genus Providencia isolated from wild Drosophila melanogaster.</title>
        <authorList>
            <person name="Galac M.R."/>
            <person name="Lazzaro B.P."/>
        </authorList>
    </citation>
    <scope>NUCLEOTIDE SEQUENCE [LARGE SCALE GENOMIC DNA]</scope>
    <source>
        <strain evidence="9 10">DSM 19968</strain>
    </source>
</reference>
<evidence type="ECO:0000256" key="3">
    <source>
        <dbReference type="ARBA" id="ARBA00012074"/>
    </source>
</evidence>
<protein>
    <recommendedName>
        <fullName evidence="4 8">2-(5''-triphosphoribosyl)-3'-dephosphocoenzyme-A synthase</fullName>
        <shortName evidence="8">2-(5''-triphosphoribosyl)-3'-dephospho-CoA synthase</shortName>
        <ecNumber evidence="3 8">2.4.2.52</ecNumber>
    </recommendedName>
</protein>
<dbReference type="GO" id="GO:0005524">
    <property type="term" value="F:ATP binding"/>
    <property type="evidence" value="ECO:0007669"/>
    <property type="project" value="UniProtKB-KW"/>
</dbReference>
<dbReference type="eggNOG" id="COG1767">
    <property type="taxonomic scope" value="Bacteria"/>
</dbReference>
<name>K8WSL1_9GAMM</name>
<comment type="function">
    <text evidence="8">Involved in the formation of 2-(5''-phosphoribosyl)-3'-dephosphocoenzyme-A, the prosthetic group of the acyl-carrier protein of the malonate decarboxylase.</text>
</comment>
<dbReference type="HOGENOM" id="CLU_056179_0_0_6"/>
<dbReference type="STRING" id="1141662.OOA_04332"/>
<dbReference type="InterPro" id="IPR002736">
    <property type="entry name" value="CitG"/>
</dbReference>
<dbReference type="PATRIC" id="fig|1141662.3.peg.877"/>
<evidence type="ECO:0000313" key="9">
    <source>
        <dbReference type="EMBL" id="EKT63573.1"/>
    </source>
</evidence>
<dbReference type="HAMAP" id="MF_01883">
    <property type="entry name" value="MdcB"/>
    <property type="match status" value="1"/>
</dbReference>
<evidence type="ECO:0000256" key="4">
    <source>
        <dbReference type="ARBA" id="ARBA00020625"/>
    </source>
</evidence>
<evidence type="ECO:0000256" key="7">
    <source>
        <dbReference type="ARBA" id="ARBA00022840"/>
    </source>
</evidence>
<dbReference type="EMBL" id="AKKL01000014">
    <property type="protein sequence ID" value="EKT63573.1"/>
    <property type="molecule type" value="Genomic_DNA"/>
</dbReference>
<dbReference type="NCBIfam" id="NF002315">
    <property type="entry name" value="PRK01237.1"/>
    <property type="match status" value="1"/>
</dbReference>
<dbReference type="Pfam" id="PF01874">
    <property type="entry name" value="CitG"/>
    <property type="match status" value="1"/>
</dbReference>
<dbReference type="OrthoDB" id="114886at2"/>
<dbReference type="GO" id="GO:0046917">
    <property type="term" value="F:triphosphoribosyl-dephospho-CoA synthase activity"/>
    <property type="evidence" value="ECO:0007669"/>
    <property type="project" value="UniProtKB-UniRule"/>
</dbReference>
<dbReference type="EC" id="2.4.2.52" evidence="3 8"/>
<keyword evidence="6 8" id="KW-0547">Nucleotide-binding</keyword>
<dbReference type="Gene3D" id="1.10.4200.10">
    <property type="entry name" value="Triphosphoribosyl-dephospho-CoA protein"/>
    <property type="match status" value="2"/>
</dbReference>
<sequence>MKLHTCSFDNQVNTIAARLAQHATQALLDEVHLSPKPGLVDRRGSGAHKDLTLALMECSAHSLTPTFHALVLRGWQSAMDIALRQEVGRLGREGERQMMAATGGVNTHRGAIWALGLLVTAMAVSGATAKIEDTVQYAANLASLPDDVSPIMFSKGRHATQRYRVPGAREEAQQGFPHIMQLALPQLRLSRLQGAKEKEARLDALIAIMTSLSDTCVLTRGGMPALIAMQQGAKAVLQAGGMSQRAGREAFFQLEQRMLTDNASPGGAADLLAATLFLDRVARSDEQDIRGYYGTN</sequence>
<organism evidence="9 10">
    <name type="scientific">Providencia burhodogranariea DSM 19968</name>
    <dbReference type="NCBI Taxonomy" id="1141662"/>
    <lineage>
        <taxon>Bacteria</taxon>
        <taxon>Pseudomonadati</taxon>
        <taxon>Pseudomonadota</taxon>
        <taxon>Gammaproteobacteria</taxon>
        <taxon>Enterobacterales</taxon>
        <taxon>Morganellaceae</taxon>
        <taxon>Providencia</taxon>
    </lineage>
</organism>
<dbReference type="RefSeq" id="WP_008910904.1">
    <property type="nucleotide sequence ID" value="NZ_KB233222.1"/>
</dbReference>
<evidence type="ECO:0000256" key="6">
    <source>
        <dbReference type="ARBA" id="ARBA00022741"/>
    </source>
</evidence>
<evidence type="ECO:0000256" key="2">
    <source>
        <dbReference type="ARBA" id="ARBA00006812"/>
    </source>
</evidence>
<evidence type="ECO:0000256" key="1">
    <source>
        <dbReference type="ARBA" id="ARBA00001210"/>
    </source>
</evidence>
<keyword evidence="7 8" id="KW-0067">ATP-binding</keyword>
<gene>
    <name evidence="8" type="primary">mdcB</name>
    <name evidence="9" type="ORF">OOA_04332</name>
</gene>
<comment type="catalytic activity">
    <reaction evidence="1 8">
        <text>3'-dephospho-CoA + ATP = 2'-(5''-triphospho-alpha-D-ribosyl)-3'-dephospho-CoA + adenine</text>
        <dbReference type="Rhea" id="RHEA:15117"/>
        <dbReference type="ChEBI" id="CHEBI:16708"/>
        <dbReference type="ChEBI" id="CHEBI:30616"/>
        <dbReference type="ChEBI" id="CHEBI:57328"/>
        <dbReference type="ChEBI" id="CHEBI:61378"/>
        <dbReference type="EC" id="2.4.2.52"/>
    </reaction>
</comment>
<dbReference type="InterPro" id="IPR017555">
    <property type="entry name" value="TriPribosyl-deP-CoA_syn"/>
</dbReference>
<comment type="similarity">
    <text evidence="2 8">Belongs to the CitG/MdcB family.</text>
</comment>
<dbReference type="Proteomes" id="UP000009336">
    <property type="component" value="Unassembled WGS sequence"/>
</dbReference>
<dbReference type="PANTHER" id="PTHR30201">
    <property type="entry name" value="TRIPHOSPHORIBOSYL-DEPHOSPHO-COA SYNTHASE"/>
    <property type="match status" value="1"/>
</dbReference>
<evidence type="ECO:0000313" key="10">
    <source>
        <dbReference type="Proteomes" id="UP000009336"/>
    </source>
</evidence>
<evidence type="ECO:0000256" key="8">
    <source>
        <dbReference type="HAMAP-Rule" id="MF_01883"/>
    </source>
</evidence>